<proteinExistence type="predicted"/>
<accession>A0A938YL19</accession>
<dbReference type="EMBL" id="JAERWL010000003">
    <property type="protein sequence ID" value="MBM9475377.1"/>
    <property type="molecule type" value="Genomic_DNA"/>
</dbReference>
<keyword evidence="2" id="KW-1185">Reference proteome</keyword>
<dbReference type="AlphaFoldDB" id="A0A938YL19"/>
<gene>
    <name evidence="1" type="ORF">JL107_02860</name>
</gene>
<dbReference type="SUPFAM" id="SSF160104">
    <property type="entry name" value="Acetoacetate decarboxylase-like"/>
    <property type="match status" value="1"/>
</dbReference>
<evidence type="ECO:0000313" key="2">
    <source>
        <dbReference type="Proteomes" id="UP000663801"/>
    </source>
</evidence>
<reference evidence="1" key="1">
    <citation type="submission" date="2021-01" db="EMBL/GenBank/DDBJ databases">
        <title>KCTC 19127 draft genome.</title>
        <authorList>
            <person name="An D."/>
        </authorList>
    </citation>
    <scope>NUCLEOTIDE SEQUENCE</scope>
    <source>
        <strain evidence="1">KCTC 19127</strain>
    </source>
</reference>
<dbReference type="InterPro" id="IPR018644">
    <property type="entry name" value="DUF2071"/>
</dbReference>
<sequence length="240" mass="26435">MTPPPRNAPALAGPVLSDQRWLNLAFLHWAVDPADVAPHLPRGTEPDLDADGRTFVGLIPFEMHRAGLGRVPAPFFGSFLETNIRLYSVDAAGRHGVVFRSLDASRLAIVLLARFGIRIPYLWSSMTAETLGRVHTYRTHRRWPGPGARSEIVLEVGGPVEPTATEEFLTLRWGMHSSLGGRTIWTPNEHEAWPLHEARLLHLSDDLGTAAGFPVAGEPTLRPLWTPGVRTRFGTPSRVA</sequence>
<dbReference type="Proteomes" id="UP000663801">
    <property type="component" value="Unassembled WGS sequence"/>
</dbReference>
<organism evidence="1 2">
    <name type="scientific">Nakamurella flavida</name>
    <dbReference type="NCBI Taxonomy" id="363630"/>
    <lineage>
        <taxon>Bacteria</taxon>
        <taxon>Bacillati</taxon>
        <taxon>Actinomycetota</taxon>
        <taxon>Actinomycetes</taxon>
        <taxon>Nakamurellales</taxon>
        <taxon>Nakamurellaceae</taxon>
        <taxon>Nakamurella</taxon>
    </lineage>
</organism>
<dbReference type="RefSeq" id="WP_205255529.1">
    <property type="nucleotide sequence ID" value="NZ_BAAAPV010000003.1"/>
</dbReference>
<dbReference type="PANTHER" id="PTHR39186:SF1">
    <property type="entry name" value="DUF2071 DOMAIN-CONTAINING PROTEIN"/>
    <property type="match status" value="1"/>
</dbReference>
<dbReference type="InterPro" id="IPR023375">
    <property type="entry name" value="ADC_dom_sf"/>
</dbReference>
<dbReference type="Pfam" id="PF09844">
    <property type="entry name" value="DUF2071"/>
    <property type="match status" value="1"/>
</dbReference>
<evidence type="ECO:0000313" key="1">
    <source>
        <dbReference type="EMBL" id="MBM9475377.1"/>
    </source>
</evidence>
<protein>
    <submittedName>
        <fullName evidence="1">DUF2071 domain-containing protein</fullName>
    </submittedName>
</protein>
<dbReference type="PANTHER" id="PTHR39186">
    <property type="entry name" value="DUF2071 FAMILY PROTEIN"/>
    <property type="match status" value="1"/>
</dbReference>
<comment type="caution">
    <text evidence="1">The sequence shown here is derived from an EMBL/GenBank/DDBJ whole genome shotgun (WGS) entry which is preliminary data.</text>
</comment>
<name>A0A938YL19_9ACTN</name>